<dbReference type="GO" id="GO:0016740">
    <property type="term" value="F:transferase activity"/>
    <property type="evidence" value="ECO:0007669"/>
    <property type="project" value="UniProtKB-KW"/>
</dbReference>
<protein>
    <submittedName>
        <fullName evidence="1">Monocytic leukemia zinc finger protein finger, acetyl transferase, DNA</fullName>
    </submittedName>
</protein>
<keyword evidence="1" id="KW-0808">Transferase</keyword>
<evidence type="ECO:0000313" key="1">
    <source>
        <dbReference type="EMBL" id="DAD99461.1"/>
    </source>
</evidence>
<sequence length="78" mass="9135">MREKKLYTCEICNTDYADKEKARQCEKKHKLLEKAVIVGEYKPIGMLAGGEPYKIRVKFPGTDKIYRIQKIDLLEVEE</sequence>
<organism evidence="1">
    <name type="scientific">Siphoviridae sp. ctNU74</name>
    <dbReference type="NCBI Taxonomy" id="2825471"/>
    <lineage>
        <taxon>Viruses</taxon>
        <taxon>Duplodnaviria</taxon>
        <taxon>Heunggongvirae</taxon>
        <taxon>Uroviricota</taxon>
        <taxon>Caudoviricetes</taxon>
    </lineage>
</organism>
<proteinExistence type="predicted"/>
<name>A0A8S5NXB4_9CAUD</name>
<reference evidence="1" key="1">
    <citation type="journal article" date="2021" name="Proc. Natl. Acad. Sci. U.S.A.">
        <title>A Catalog of Tens of Thousands of Viruses from Human Metagenomes Reveals Hidden Associations with Chronic Diseases.</title>
        <authorList>
            <person name="Tisza M.J."/>
            <person name="Buck C.B."/>
        </authorList>
    </citation>
    <scope>NUCLEOTIDE SEQUENCE</scope>
    <source>
        <strain evidence="1">CtNU74</strain>
    </source>
</reference>
<dbReference type="EMBL" id="BK015285">
    <property type="protein sequence ID" value="DAD99461.1"/>
    <property type="molecule type" value="Genomic_DNA"/>
</dbReference>
<accession>A0A8S5NXB4</accession>